<dbReference type="OMA" id="HNSENEM"/>
<evidence type="ECO:0000256" key="1">
    <source>
        <dbReference type="SAM" id="MobiDB-lite"/>
    </source>
</evidence>
<sequence>MKFPSMEDDNLMQSVSEVDDFVLQEFLADAADWSGSGAPSSVSPDSFAGTNVAAAPPPMPAGSGGGPADTAEQRRKRQREANLQAQRRSRERHRKHVSHLEADVVALRVELDASKAENARLQTALQQSLLGLEECQKRFSGSHQALGELSKEKEATKQKLEETLEKLRICAGVCEDLRGRLQNGEAAKMEIVKREPGDCAPCDELEARMKIEIANGAPPSGQSLQADAKRWLSVATIAKKTCEREKTCKNREEVMAGLKRVGLRLQEAFRSYLIDGNACSNIGVFAIKPVKPGEPSPCAAMAARGPGQDERVFQRAREIASELDLSDQQREDVVTHWKEHAKNLTALFEQRKKLTADALVLQGSSPVATLIDFLSIGTGLLSTDDEAAVVDRGGQQSLTGFAQHACKVEGVINALRQSIGAEQMLNFSLVSTVVTKVLTPLQTCFVCASWDSDGCPDMLAISRAITVQSMEKLPHLQGGR</sequence>
<accession>C1MQZ6</accession>
<evidence type="ECO:0000313" key="3">
    <source>
        <dbReference type="EMBL" id="EEH57791.1"/>
    </source>
</evidence>
<dbReference type="AlphaFoldDB" id="C1MQZ6"/>
<keyword evidence="4" id="KW-1185">Reference proteome</keyword>
<protein>
    <submittedName>
        <fullName evidence="3">Predicted protein</fullName>
    </submittedName>
</protein>
<proteinExistence type="predicted"/>
<dbReference type="GO" id="GO:0003700">
    <property type="term" value="F:DNA-binding transcription factor activity"/>
    <property type="evidence" value="ECO:0007669"/>
    <property type="project" value="InterPro"/>
</dbReference>
<dbReference type="GeneID" id="9683656"/>
<dbReference type="EMBL" id="GG663738">
    <property type="protein sequence ID" value="EEH57791.1"/>
    <property type="molecule type" value="Genomic_DNA"/>
</dbReference>
<feature type="compositionally biased region" description="Basic residues" evidence="1">
    <location>
        <begin position="87"/>
        <end position="97"/>
    </location>
</feature>
<organism evidence="4">
    <name type="scientific">Micromonas pusilla (strain CCMP1545)</name>
    <name type="common">Picoplanktonic green alga</name>
    <dbReference type="NCBI Taxonomy" id="564608"/>
    <lineage>
        <taxon>Eukaryota</taxon>
        <taxon>Viridiplantae</taxon>
        <taxon>Chlorophyta</taxon>
        <taxon>Mamiellophyceae</taxon>
        <taxon>Mamiellales</taxon>
        <taxon>Mamiellaceae</taxon>
        <taxon>Micromonas</taxon>
    </lineage>
</organism>
<dbReference type="Proteomes" id="UP000001876">
    <property type="component" value="Unassembled WGS sequence"/>
</dbReference>
<dbReference type="KEGG" id="mpp:MICPUCDRAFT_39441"/>
<dbReference type="SMART" id="SM00338">
    <property type="entry name" value="BRLZ"/>
    <property type="match status" value="1"/>
</dbReference>
<reference evidence="3 4" key="1">
    <citation type="journal article" date="2009" name="Science">
        <title>Green evolution and dynamic adaptations revealed by genomes of the marine picoeukaryotes Micromonas.</title>
        <authorList>
            <person name="Worden A.Z."/>
            <person name="Lee J.H."/>
            <person name="Mock T."/>
            <person name="Rouze P."/>
            <person name="Simmons M.P."/>
            <person name="Aerts A.L."/>
            <person name="Allen A.E."/>
            <person name="Cuvelier M.L."/>
            <person name="Derelle E."/>
            <person name="Everett M.V."/>
            <person name="Foulon E."/>
            <person name="Grimwood J."/>
            <person name="Gundlach H."/>
            <person name="Henrissat B."/>
            <person name="Napoli C."/>
            <person name="McDonald S.M."/>
            <person name="Parker M.S."/>
            <person name="Rombauts S."/>
            <person name="Salamov A."/>
            <person name="Von Dassow P."/>
            <person name="Badger J.H."/>
            <person name="Coutinho P.M."/>
            <person name="Demir E."/>
            <person name="Dubchak I."/>
            <person name="Gentemann C."/>
            <person name="Eikrem W."/>
            <person name="Gready J.E."/>
            <person name="John U."/>
            <person name="Lanier W."/>
            <person name="Lindquist E.A."/>
            <person name="Lucas S."/>
            <person name="Mayer K.F."/>
            <person name="Moreau H."/>
            <person name="Not F."/>
            <person name="Otillar R."/>
            <person name="Panaud O."/>
            <person name="Pangilinan J."/>
            <person name="Paulsen I."/>
            <person name="Piegu B."/>
            <person name="Poliakov A."/>
            <person name="Robbens S."/>
            <person name="Schmutz J."/>
            <person name="Toulza E."/>
            <person name="Wyss T."/>
            <person name="Zelensky A."/>
            <person name="Zhou K."/>
            <person name="Armbrust E.V."/>
            <person name="Bhattacharya D."/>
            <person name="Goodenough U.W."/>
            <person name="Van de Peer Y."/>
            <person name="Grigoriev I.V."/>
        </authorList>
    </citation>
    <scope>NUCLEOTIDE SEQUENCE [LARGE SCALE GENOMIC DNA]</scope>
    <source>
        <strain evidence="3 4">CCMP1545</strain>
    </source>
</reference>
<feature type="domain" description="BZIP" evidence="2">
    <location>
        <begin position="70"/>
        <end position="134"/>
    </location>
</feature>
<name>C1MQZ6_MICPC</name>
<dbReference type="InterPro" id="IPR004827">
    <property type="entry name" value="bZIP"/>
</dbReference>
<dbReference type="OrthoDB" id="10521218at2759"/>
<feature type="region of interest" description="Disordered" evidence="1">
    <location>
        <begin position="33"/>
        <end position="97"/>
    </location>
</feature>
<evidence type="ECO:0000259" key="2">
    <source>
        <dbReference type="SMART" id="SM00338"/>
    </source>
</evidence>
<gene>
    <name evidence="3" type="ORF">MICPUCDRAFT_39441</name>
</gene>
<evidence type="ECO:0000313" key="4">
    <source>
        <dbReference type="Proteomes" id="UP000001876"/>
    </source>
</evidence>
<dbReference type="RefSeq" id="XP_003057840.1">
    <property type="nucleotide sequence ID" value="XM_003057794.1"/>
</dbReference>
<dbReference type="CDD" id="cd14686">
    <property type="entry name" value="bZIP"/>
    <property type="match status" value="1"/>
</dbReference>